<dbReference type="Proteomes" id="UP000314294">
    <property type="component" value="Unassembled WGS sequence"/>
</dbReference>
<gene>
    <name evidence="1" type="ORF">EYF80_005264</name>
</gene>
<accession>A0A4Z2J3V6</accession>
<reference evidence="1 2" key="1">
    <citation type="submission" date="2019-03" db="EMBL/GenBank/DDBJ databases">
        <title>First draft genome of Liparis tanakae, snailfish: a comprehensive survey of snailfish specific genes.</title>
        <authorList>
            <person name="Kim W."/>
            <person name="Song I."/>
            <person name="Jeong J.-H."/>
            <person name="Kim D."/>
            <person name="Kim S."/>
            <person name="Ryu S."/>
            <person name="Song J.Y."/>
            <person name="Lee S.K."/>
        </authorList>
    </citation>
    <scope>NUCLEOTIDE SEQUENCE [LARGE SCALE GENOMIC DNA]</scope>
    <source>
        <tissue evidence="1">Muscle</tissue>
    </source>
</reference>
<evidence type="ECO:0000313" key="1">
    <source>
        <dbReference type="EMBL" id="TNN84564.1"/>
    </source>
</evidence>
<dbReference type="EMBL" id="SRLO01000026">
    <property type="protein sequence ID" value="TNN84564.1"/>
    <property type="molecule type" value="Genomic_DNA"/>
</dbReference>
<keyword evidence="2" id="KW-1185">Reference proteome</keyword>
<protein>
    <submittedName>
        <fullName evidence="1">Uncharacterized protein</fullName>
    </submittedName>
</protein>
<dbReference type="AlphaFoldDB" id="A0A4Z2J3V6"/>
<organism evidence="1 2">
    <name type="scientific">Liparis tanakae</name>
    <name type="common">Tanaka's snailfish</name>
    <dbReference type="NCBI Taxonomy" id="230148"/>
    <lineage>
        <taxon>Eukaryota</taxon>
        <taxon>Metazoa</taxon>
        <taxon>Chordata</taxon>
        <taxon>Craniata</taxon>
        <taxon>Vertebrata</taxon>
        <taxon>Euteleostomi</taxon>
        <taxon>Actinopterygii</taxon>
        <taxon>Neopterygii</taxon>
        <taxon>Teleostei</taxon>
        <taxon>Neoteleostei</taxon>
        <taxon>Acanthomorphata</taxon>
        <taxon>Eupercaria</taxon>
        <taxon>Perciformes</taxon>
        <taxon>Cottioidei</taxon>
        <taxon>Cottales</taxon>
        <taxon>Liparidae</taxon>
        <taxon>Liparis</taxon>
    </lineage>
</organism>
<proteinExistence type="predicted"/>
<name>A0A4Z2J3V6_9TELE</name>
<sequence length="71" mass="8024">MEVSMYLWTGAGVEKGFRMIFSASKVPMRALGLSLVLFLLVVTSSRVWLDGLRWYSARDIGICTVEHLRAM</sequence>
<comment type="caution">
    <text evidence="1">The sequence shown here is derived from an EMBL/GenBank/DDBJ whole genome shotgun (WGS) entry which is preliminary data.</text>
</comment>
<evidence type="ECO:0000313" key="2">
    <source>
        <dbReference type="Proteomes" id="UP000314294"/>
    </source>
</evidence>